<dbReference type="Pfam" id="PF00646">
    <property type="entry name" value="F-box"/>
    <property type="match status" value="1"/>
</dbReference>
<dbReference type="AlphaFoldDB" id="A0AAW1XNX9"/>
<dbReference type="PANTHER" id="PTHR31900">
    <property type="entry name" value="F-BOX/RNI SUPERFAMILY PROTEIN-RELATED"/>
    <property type="match status" value="1"/>
</dbReference>
<reference evidence="3 4" key="1">
    <citation type="journal article" date="2023" name="G3 (Bethesda)">
        <title>A chromosome-length genome assembly and annotation of blackberry (Rubus argutus, cv. 'Hillquist').</title>
        <authorList>
            <person name="Bruna T."/>
            <person name="Aryal R."/>
            <person name="Dudchenko O."/>
            <person name="Sargent D.J."/>
            <person name="Mead D."/>
            <person name="Buti M."/>
            <person name="Cavallini A."/>
            <person name="Hytonen T."/>
            <person name="Andres J."/>
            <person name="Pham M."/>
            <person name="Weisz D."/>
            <person name="Mascagni F."/>
            <person name="Usai G."/>
            <person name="Natali L."/>
            <person name="Bassil N."/>
            <person name="Fernandez G.E."/>
            <person name="Lomsadze A."/>
            <person name="Armour M."/>
            <person name="Olukolu B."/>
            <person name="Poorten T."/>
            <person name="Britton C."/>
            <person name="Davik J."/>
            <person name="Ashrafi H."/>
            <person name="Aiden E.L."/>
            <person name="Borodovsky M."/>
            <person name="Worthington M."/>
        </authorList>
    </citation>
    <scope>NUCLEOTIDE SEQUENCE [LARGE SCALE GENOMIC DNA]</scope>
    <source>
        <strain evidence="3">PI 553951</strain>
    </source>
</reference>
<dbReference type="PANTHER" id="PTHR31900:SF30">
    <property type="entry name" value="SUPERFAMILY PROTEIN, PUTATIVE-RELATED"/>
    <property type="match status" value="1"/>
</dbReference>
<dbReference type="Pfam" id="PF08387">
    <property type="entry name" value="FBD"/>
    <property type="match status" value="1"/>
</dbReference>
<dbReference type="InterPro" id="IPR001810">
    <property type="entry name" value="F-box_dom"/>
</dbReference>
<name>A0AAW1XNX9_RUBAR</name>
<dbReference type="SMART" id="SM00579">
    <property type="entry name" value="FBD"/>
    <property type="match status" value="1"/>
</dbReference>
<dbReference type="InterPro" id="IPR032675">
    <property type="entry name" value="LRR_dom_sf"/>
</dbReference>
<proteinExistence type="predicted"/>
<feature type="compositionally biased region" description="Acidic residues" evidence="1">
    <location>
        <begin position="361"/>
        <end position="397"/>
    </location>
</feature>
<dbReference type="Gene3D" id="1.20.1280.50">
    <property type="match status" value="1"/>
</dbReference>
<feature type="domain" description="FBD" evidence="2">
    <location>
        <begin position="431"/>
        <end position="502"/>
    </location>
</feature>
<evidence type="ECO:0000259" key="2">
    <source>
        <dbReference type="SMART" id="SM00579"/>
    </source>
</evidence>
<dbReference type="InterPro" id="IPR036047">
    <property type="entry name" value="F-box-like_dom_sf"/>
</dbReference>
<dbReference type="SUPFAM" id="SSF81383">
    <property type="entry name" value="F-box domain"/>
    <property type="match status" value="1"/>
</dbReference>
<organism evidence="3 4">
    <name type="scientific">Rubus argutus</name>
    <name type="common">Southern blackberry</name>
    <dbReference type="NCBI Taxonomy" id="59490"/>
    <lineage>
        <taxon>Eukaryota</taxon>
        <taxon>Viridiplantae</taxon>
        <taxon>Streptophyta</taxon>
        <taxon>Embryophyta</taxon>
        <taxon>Tracheophyta</taxon>
        <taxon>Spermatophyta</taxon>
        <taxon>Magnoliopsida</taxon>
        <taxon>eudicotyledons</taxon>
        <taxon>Gunneridae</taxon>
        <taxon>Pentapetalae</taxon>
        <taxon>rosids</taxon>
        <taxon>fabids</taxon>
        <taxon>Rosales</taxon>
        <taxon>Rosaceae</taxon>
        <taxon>Rosoideae</taxon>
        <taxon>Rosoideae incertae sedis</taxon>
        <taxon>Rubus</taxon>
    </lineage>
</organism>
<evidence type="ECO:0000256" key="1">
    <source>
        <dbReference type="SAM" id="MobiDB-lite"/>
    </source>
</evidence>
<sequence>MSSKSKRQSKGQDRISGLPDEVLWHILSLLPTKYVVRTCILSTRWKNTWASVPYLDFDLGERGDFRSAAELLTFVDHVLFFRYSSNIQKFRLLLRYHVIEHSRIIGWIHTAVRRNVVELDLLVDIGLLQSGILELPKCLFMSKTLRILKLTSNFIINIPKSGCLPSLKFLHVRFHYLVHDSMFKLFSSFPVLEDLTIDGCLGPRVSYNFEVAAPALKTLTICYYTGEAGYNILIKCPKLENLYLRGNVVSNYNLGKVESLVKASIGLLHHCSDEDPGFSSVTALVAEVSNVEYLCLSAHCFEVAQLPAFKNLRQLKLVLLDCFCWELLNELLKRSPILESLVLEREISHCIEKESEHEEGSEHEDESESESEEGSEDSESEEGSEDKEDSESEEGYEHEEGLENEEISKNEEGSEDEEGSEHWNPPESVPICCLSHLKFVSFRGFAGQRNEMEMAKYLLKCGEVLTKMTIAIYNLDLNGKAKLYKEFLLVPRGSRTCIVEFI</sequence>
<accession>A0AAW1XNX9</accession>
<dbReference type="InterPro" id="IPR055357">
    <property type="entry name" value="LRR_At1g61320_AtMIF1"/>
</dbReference>
<evidence type="ECO:0000313" key="3">
    <source>
        <dbReference type="EMBL" id="KAK9937693.1"/>
    </source>
</evidence>
<dbReference type="SUPFAM" id="SSF52047">
    <property type="entry name" value="RNI-like"/>
    <property type="match status" value="1"/>
</dbReference>
<feature type="region of interest" description="Disordered" evidence="1">
    <location>
        <begin position="352"/>
        <end position="425"/>
    </location>
</feature>
<gene>
    <name evidence="3" type="ORF">M0R45_014466</name>
</gene>
<feature type="compositionally biased region" description="Basic and acidic residues" evidence="1">
    <location>
        <begin position="398"/>
        <end position="412"/>
    </location>
</feature>
<evidence type="ECO:0000313" key="4">
    <source>
        <dbReference type="Proteomes" id="UP001457282"/>
    </source>
</evidence>
<dbReference type="InterPro" id="IPR050232">
    <property type="entry name" value="FBL13/AtMIF1-like"/>
</dbReference>
<protein>
    <recommendedName>
        <fullName evidence="2">FBD domain-containing protein</fullName>
    </recommendedName>
</protein>
<dbReference type="InterPro" id="IPR006566">
    <property type="entry name" value="FBD"/>
</dbReference>
<dbReference type="Gene3D" id="3.80.10.10">
    <property type="entry name" value="Ribonuclease Inhibitor"/>
    <property type="match status" value="1"/>
</dbReference>
<dbReference type="CDD" id="cd22160">
    <property type="entry name" value="F-box_AtFBL13-like"/>
    <property type="match status" value="1"/>
</dbReference>
<comment type="caution">
    <text evidence="3">The sequence shown here is derived from an EMBL/GenBank/DDBJ whole genome shotgun (WGS) entry which is preliminary data.</text>
</comment>
<dbReference type="InterPro" id="IPR053781">
    <property type="entry name" value="F-box_AtFBL13-like"/>
</dbReference>
<keyword evidence="4" id="KW-1185">Reference proteome</keyword>
<dbReference type="Pfam" id="PF23622">
    <property type="entry name" value="LRR_At1g61320_AtMIF1"/>
    <property type="match status" value="1"/>
</dbReference>
<dbReference type="EMBL" id="JBEDUW010000003">
    <property type="protein sequence ID" value="KAK9937693.1"/>
    <property type="molecule type" value="Genomic_DNA"/>
</dbReference>
<dbReference type="Proteomes" id="UP001457282">
    <property type="component" value="Unassembled WGS sequence"/>
</dbReference>